<dbReference type="SMART" id="SM00733">
    <property type="entry name" value="Mterf"/>
    <property type="match status" value="7"/>
</dbReference>
<dbReference type="EMBL" id="HG739090">
    <property type="protein sequence ID" value="CDP01037.1"/>
    <property type="molecule type" value="Genomic_DNA"/>
</dbReference>
<protein>
    <submittedName>
        <fullName evidence="4">Uncharacterized protein</fullName>
    </submittedName>
</protein>
<keyword evidence="3" id="KW-0809">Transit peptide</keyword>
<evidence type="ECO:0000256" key="2">
    <source>
        <dbReference type="ARBA" id="ARBA00022472"/>
    </source>
</evidence>
<dbReference type="Proteomes" id="UP000295252">
    <property type="component" value="Chromosome II"/>
</dbReference>
<dbReference type="GO" id="GO:0003676">
    <property type="term" value="F:nucleic acid binding"/>
    <property type="evidence" value="ECO:0007669"/>
    <property type="project" value="InterPro"/>
</dbReference>
<dbReference type="PhylomeDB" id="A0A068TY88"/>
<dbReference type="OrthoDB" id="637682at2759"/>
<dbReference type="STRING" id="49390.A0A068TY88"/>
<dbReference type="InterPro" id="IPR003690">
    <property type="entry name" value="MTERF"/>
</dbReference>
<evidence type="ECO:0000256" key="1">
    <source>
        <dbReference type="ARBA" id="ARBA00007692"/>
    </source>
</evidence>
<evidence type="ECO:0000313" key="4">
    <source>
        <dbReference type="EMBL" id="CDP01037.1"/>
    </source>
</evidence>
<name>A0A068TY88_COFCA</name>
<dbReference type="InParanoid" id="A0A068TY88"/>
<keyword evidence="2" id="KW-0806">Transcription termination</keyword>
<reference evidence="5" key="1">
    <citation type="journal article" date="2014" name="Science">
        <title>The coffee genome provides insight into the convergent evolution of caffeine biosynthesis.</title>
        <authorList>
            <person name="Denoeud F."/>
            <person name="Carretero-Paulet L."/>
            <person name="Dereeper A."/>
            <person name="Droc G."/>
            <person name="Guyot R."/>
            <person name="Pietrella M."/>
            <person name="Zheng C."/>
            <person name="Alberti A."/>
            <person name="Anthony F."/>
            <person name="Aprea G."/>
            <person name="Aury J.M."/>
            <person name="Bento P."/>
            <person name="Bernard M."/>
            <person name="Bocs S."/>
            <person name="Campa C."/>
            <person name="Cenci A."/>
            <person name="Combes M.C."/>
            <person name="Crouzillat D."/>
            <person name="Da Silva C."/>
            <person name="Daddiego L."/>
            <person name="De Bellis F."/>
            <person name="Dussert S."/>
            <person name="Garsmeur O."/>
            <person name="Gayraud T."/>
            <person name="Guignon V."/>
            <person name="Jahn K."/>
            <person name="Jamilloux V."/>
            <person name="Joet T."/>
            <person name="Labadie K."/>
            <person name="Lan T."/>
            <person name="Leclercq J."/>
            <person name="Lepelley M."/>
            <person name="Leroy T."/>
            <person name="Li L.T."/>
            <person name="Librado P."/>
            <person name="Lopez L."/>
            <person name="Munoz A."/>
            <person name="Noel B."/>
            <person name="Pallavicini A."/>
            <person name="Perrotta G."/>
            <person name="Poncet V."/>
            <person name="Pot D."/>
            <person name="Priyono X."/>
            <person name="Rigoreau M."/>
            <person name="Rouard M."/>
            <person name="Rozas J."/>
            <person name="Tranchant-Dubreuil C."/>
            <person name="VanBuren R."/>
            <person name="Zhang Q."/>
            <person name="Andrade A.C."/>
            <person name="Argout X."/>
            <person name="Bertrand B."/>
            <person name="de Kochko A."/>
            <person name="Graziosi G."/>
            <person name="Henry R.J."/>
            <person name="Jayarama X."/>
            <person name="Ming R."/>
            <person name="Nagai C."/>
            <person name="Rounsley S."/>
            <person name="Sankoff D."/>
            <person name="Giuliano G."/>
            <person name="Albert V.A."/>
            <person name="Wincker P."/>
            <person name="Lashermes P."/>
        </authorList>
    </citation>
    <scope>NUCLEOTIDE SEQUENCE [LARGE SCALE GENOMIC DNA]</scope>
    <source>
        <strain evidence="5">cv. DH200-94</strain>
    </source>
</reference>
<keyword evidence="5" id="KW-1185">Reference proteome</keyword>
<evidence type="ECO:0000256" key="3">
    <source>
        <dbReference type="ARBA" id="ARBA00022946"/>
    </source>
</evidence>
<keyword evidence="2" id="KW-0804">Transcription</keyword>
<evidence type="ECO:0000313" key="5">
    <source>
        <dbReference type="Proteomes" id="UP000295252"/>
    </source>
</evidence>
<dbReference type="AlphaFoldDB" id="A0A068TY88"/>
<dbReference type="Gene3D" id="1.25.70.10">
    <property type="entry name" value="Transcription termination factor 3, mitochondrial"/>
    <property type="match status" value="1"/>
</dbReference>
<dbReference type="GO" id="GO:0006353">
    <property type="term" value="P:DNA-templated transcription termination"/>
    <property type="evidence" value="ECO:0007669"/>
    <property type="project" value="UniProtKB-KW"/>
</dbReference>
<dbReference type="InterPro" id="IPR038538">
    <property type="entry name" value="MTERF_sf"/>
</dbReference>
<dbReference type="Pfam" id="PF02536">
    <property type="entry name" value="mTERF"/>
    <property type="match status" value="1"/>
</dbReference>
<gene>
    <name evidence="4" type="ORF">GSCOC_T00034529001</name>
</gene>
<comment type="similarity">
    <text evidence="1">Belongs to the mTERF family.</text>
</comment>
<dbReference type="Gramene" id="CDP01037">
    <property type="protein sequence ID" value="CDP01037"/>
    <property type="gene ID" value="GSCOC_T00034529001"/>
</dbReference>
<dbReference type="FunFam" id="1.25.70.10:FF:000001">
    <property type="entry name" value="Mitochondrial transcription termination factor-like"/>
    <property type="match status" value="1"/>
</dbReference>
<dbReference type="PANTHER" id="PTHR13068:SF130">
    <property type="entry name" value="TRANSCRIPTION TERMINATION FACTOR MTERF6, CHLOROPLASTIC_MITOCHONDRIAL-LIKE"/>
    <property type="match status" value="1"/>
</dbReference>
<proteinExistence type="inferred from homology"/>
<sequence>MTIHLCKSLIFHSLKNPAHLIHKPYGHGAFSLSVLFFSSFKEKTSRILNPKIIALLRKHDFSSEAATTVAYKLAQLKIPQKYGYIQKWDSVLSFLKDSGFSRAHLETLVKKDPQVISLNLDKSIKPKIKILQDLGFLTPDIADIISVDPWILGRSANNAIAPSVMVLRNLLGSTSEVAKVLRNAGFGVYLKCDLEKTMVPNIQILESCGISKPRIIRNIYIFPRFLTQRPQRMKKFVEKLEKLGCDAKSKMLLHALRSVASMSPLTWKLKWDAFRDLGFSEDEVLSMFQRRPQAFSVSCRKIKETVNFFLDSGAYNLEDIFDQPEVLTCSIEKRLKPRLNALQILETRNLLKQWPSLSTLYKTSNSYFLKKFIFPYVDEVDEFNLLLKGTWAKDISQSDYSR</sequence>
<accession>A0A068TY88</accession>
<keyword evidence="2" id="KW-0805">Transcription regulation</keyword>
<dbReference type="PANTHER" id="PTHR13068">
    <property type="entry name" value="CGI-12 PROTEIN-RELATED"/>
    <property type="match status" value="1"/>
</dbReference>
<organism evidence="4 5">
    <name type="scientific">Coffea canephora</name>
    <name type="common">Robusta coffee</name>
    <dbReference type="NCBI Taxonomy" id="49390"/>
    <lineage>
        <taxon>Eukaryota</taxon>
        <taxon>Viridiplantae</taxon>
        <taxon>Streptophyta</taxon>
        <taxon>Embryophyta</taxon>
        <taxon>Tracheophyta</taxon>
        <taxon>Spermatophyta</taxon>
        <taxon>Magnoliopsida</taxon>
        <taxon>eudicotyledons</taxon>
        <taxon>Gunneridae</taxon>
        <taxon>Pentapetalae</taxon>
        <taxon>asterids</taxon>
        <taxon>lamiids</taxon>
        <taxon>Gentianales</taxon>
        <taxon>Rubiaceae</taxon>
        <taxon>Ixoroideae</taxon>
        <taxon>Gardenieae complex</taxon>
        <taxon>Bertiereae - Coffeeae clade</taxon>
        <taxon>Coffeeae</taxon>
        <taxon>Coffea</taxon>
    </lineage>
</organism>
<dbReference type="OMA" id="TICKYTE"/>